<reference evidence="2" key="1">
    <citation type="submission" date="2019-03" db="EMBL/GenBank/DDBJ databases">
        <title>Single cell metagenomics reveals metabolic interactions within the superorganism composed of flagellate Streblomastix strix and complex community of Bacteroidetes bacteria on its surface.</title>
        <authorList>
            <person name="Treitli S.C."/>
            <person name="Kolisko M."/>
            <person name="Husnik F."/>
            <person name="Keeling P."/>
            <person name="Hampl V."/>
        </authorList>
    </citation>
    <scope>NUCLEOTIDE SEQUENCE</scope>
    <source>
        <strain evidence="2">STM</strain>
    </source>
</reference>
<accession>A0A5J4QZB4</accession>
<dbReference type="EMBL" id="SNRY01002294">
    <property type="protein sequence ID" value="KAA6325783.1"/>
    <property type="molecule type" value="Genomic_DNA"/>
</dbReference>
<proteinExistence type="predicted"/>
<feature type="compositionally biased region" description="Polar residues" evidence="1">
    <location>
        <begin position="1"/>
        <end position="11"/>
    </location>
</feature>
<dbReference type="AlphaFoldDB" id="A0A5J4QZB4"/>
<feature type="region of interest" description="Disordered" evidence="1">
    <location>
        <begin position="1"/>
        <end position="29"/>
    </location>
</feature>
<gene>
    <name evidence="2" type="ORF">EZS27_025039</name>
</gene>
<comment type="caution">
    <text evidence="2">The sequence shown here is derived from an EMBL/GenBank/DDBJ whole genome shotgun (WGS) entry which is preliminary data.</text>
</comment>
<evidence type="ECO:0000256" key="1">
    <source>
        <dbReference type="SAM" id="MobiDB-lite"/>
    </source>
</evidence>
<sequence>MDRFEQTSLWQKTLGKQLEPDSQEKEETF</sequence>
<organism evidence="2">
    <name type="scientific">termite gut metagenome</name>
    <dbReference type="NCBI Taxonomy" id="433724"/>
    <lineage>
        <taxon>unclassified sequences</taxon>
        <taxon>metagenomes</taxon>
        <taxon>organismal metagenomes</taxon>
    </lineage>
</organism>
<evidence type="ECO:0000313" key="2">
    <source>
        <dbReference type="EMBL" id="KAA6325783.1"/>
    </source>
</evidence>
<name>A0A5J4QZB4_9ZZZZ</name>
<feature type="compositionally biased region" description="Basic and acidic residues" evidence="1">
    <location>
        <begin position="18"/>
        <end position="29"/>
    </location>
</feature>
<protein>
    <submittedName>
        <fullName evidence="2">Uncharacterized protein</fullName>
    </submittedName>
</protein>